<dbReference type="Gene3D" id="2.10.260.10">
    <property type="match status" value="1"/>
</dbReference>
<dbReference type="Pfam" id="PF04014">
    <property type="entry name" value="MazE_antitoxin"/>
    <property type="match status" value="1"/>
</dbReference>
<evidence type="ECO:0000256" key="2">
    <source>
        <dbReference type="ARBA" id="ARBA00022969"/>
    </source>
</evidence>
<evidence type="ECO:0000256" key="7">
    <source>
        <dbReference type="PROSITE-ProRule" id="PRU01076"/>
    </source>
</evidence>
<keyword evidence="5" id="KW-0010">Activator</keyword>
<dbReference type="GO" id="GO:0042802">
    <property type="term" value="F:identical protein binding"/>
    <property type="evidence" value="ECO:0007669"/>
    <property type="project" value="UniProtKB-ARBA"/>
</dbReference>
<comment type="caution">
    <text evidence="9">The sequence shown here is derived from an EMBL/GenBank/DDBJ whole genome shotgun (WGS) entry which is preliminary data.</text>
</comment>
<dbReference type="AlphaFoldDB" id="A0A9D1ALH5"/>
<dbReference type="InterPro" id="IPR007159">
    <property type="entry name" value="SpoVT-AbrB_dom"/>
</dbReference>
<dbReference type="NCBIfam" id="TIGR01439">
    <property type="entry name" value="lp_hng_hel_AbrB"/>
    <property type="match status" value="1"/>
</dbReference>
<dbReference type="InterPro" id="IPR037914">
    <property type="entry name" value="SpoVT-AbrB_sf"/>
</dbReference>
<dbReference type="GO" id="GO:0003677">
    <property type="term" value="F:DNA binding"/>
    <property type="evidence" value="ECO:0007669"/>
    <property type="project" value="UniProtKB-UniRule"/>
</dbReference>
<dbReference type="SUPFAM" id="SSF89447">
    <property type="entry name" value="AbrB/MazE/MraZ-like"/>
    <property type="match status" value="1"/>
</dbReference>
<keyword evidence="4 7" id="KW-0238">DNA-binding</keyword>
<evidence type="ECO:0000313" key="10">
    <source>
        <dbReference type="Proteomes" id="UP000886749"/>
    </source>
</evidence>
<reference evidence="9" key="1">
    <citation type="submission" date="2020-10" db="EMBL/GenBank/DDBJ databases">
        <authorList>
            <person name="Gilroy R."/>
        </authorList>
    </citation>
    <scope>NUCLEOTIDE SEQUENCE</scope>
    <source>
        <strain evidence="9">CHK184-25365</strain>
    </source>
</reference>
<reference evidence="9" key="2">
    <citation type="journal article" date="2021" name="PeerJ">
        <title>Extensive microbial diversity within the chicken gut microbiome revealed by metagenomics and culture.</title>
        <authorList>
            <person name="Gilroy R."/>
            <person name="Ravi A."/>
            <person name="Getino M."/>
            <person name="Pursley I."/>
            <person name="Horton D.L."/>
            <person name="Alikhan N.F."/>
            <person name="Baker D."/>
            <person name="Gharbi K."/>
            <person name="Hall N."/>
            <person name="Watson M."/>
            <person name="Adriaenssens E.M."/>
            <person name="Foster-Nyarko E."/>
            <person name="Jarju S."/>
            <person name="Secka A."/>
            <person name="Antonio M."/>
            <person name="Oren A."/>
            <person name="Chaudhuri R.R."/>
            <person name="La Ragione R."/>
            <person name="Hildebrand F."/>
            <person name="Pallen M.J."/>
        </authorList>
    </citation>
    <scope>NUCLEOTIDE SEQUENCE</scope>
    <source>
        <strain evidence="9">CHK184-25365</strain>
    </source>
</reference>
<accession>A0A9D1ALH5</accession>
<protein>
    <submittedName>
        <fullName evidence="9">AbrB/MazE/SpoVT family DNA-binding domain-containing protein</fullName>
    </submittedName>
</protein>
<evidence type="ECO:0000313" key="9">
    <source>
        <dbReference type="EMBL" id="HIR41334.1"/>
    </source>
</evidence>
<keyword evidence="2" id="KW-0749">Sporulation</keyword>
<gene>
    <name evidence="9" type="ORF">IAB36_05865</name>
</gene>
<dbReference type="PANTHER" id="PTHR36432">
    <property type="match status" value="1"/>
</dbReference>
<dbReference type="PANTHER" id="PTHR36432:SF1">
    <property type="entry name" value="STAGE V SPORULATION PROTEIN T"/>
    <property type="match status" value="1"/>
</dbReference>
<dbReference type="SMART" id="SM00966">
    <property type="entry name" value="SpoVT_AbrB"/>
    <property type="match status" value="1"/>
</dbReference>
<evidence type="ECO:0000259" key="8">
    <source>
        <dbReference type="PROSITE" id="PS51740"/>
    </source>
</evidence>
<feature type="domain" description="SpoVT-AbrB" evidence="8">
    <location>
        <begin position="5"/>
        <end position="51"/>
    </location>
</feature>
<dbReference type="InterPro" id="IPR052731">
    <property type="entry name" value="B_subtilis_Trans_State_Reg"/>
</dbReference>
<evidence type="ECO:0000256" key="4">
    <source>
        <dbReference type="ARBA" id="ARBA00023125"/>
    </source>
</evidence>
<dbReference type="GO" id="GO:0030435">
    <property type="term" value="P:sporulation resulting in formation of a cellular spore"/>
    <property type="evidence" value="ECO:0007669"/>
    <property type="project" value="UniProtKB-KW"/>
</dbReference>
<keyword evidence="1" id="KW-0678">Repressor</keyword>
<evidence type="ECO:0000256" key="1">
    <source>
        <dbReference type="ARBA" id="ARBA00022491"/>
    </source>
</evidence>
<sequence>MKATGIVRRIDDLGRVVIPKEIRRTLRIREGDALEIYTSAAGEVIFKKYSPVGELGEFAGVYADVLSKASGRPVMVCDKDHVVAVAGLPKRELLDRRVSHGMDMLLARRGVLQGDEEQEFHPVEGVDQVASACYPIISSSDCCGAIMYLSDRGKNPVNLSQTKLLETAAGFLGRVMES</sequence>
<dbReference type="EMBL" id="DVGY01000130">
    <property type="protein sequence ID" value="HIR41334.1"/>
    <property type="molecule type" value="Genomic_DNA"/>
</dbReference>
<dbReference type="Pfam" id="PF15714">
    <property type="entry name" value="SpoVT_C"/>
    <property type="match status" value="1"/>
</dbReference>
<evidence type="ECO:0000256" key="6">
    <source>
        <dbReference type="ARBA" id="ARBA00023163"/>
    </source>
</evidence>
<name>A0A9D1ALH5_9FIRM</name>
<keyword evidence="3" id="KW-0805">Transcription regulation</keyword>
<evidence type="ECO:0000256" key="3">
    <source>
        <dbReference type="ARBA" id="ARBA00023015"/>
    </source>
</evidence>
<proteinExistence type="predicted"/>
<dbReference type="InterPro" id="IPR029016">
    <property type="entry name" value="GAF-like_dom_sf"/>
</dbReference>
<organism evidence="9 10">
    <name type="scientific">Candidatus Egerieicola pullicola</name>
    <dbReference type="NCBI Taxonomy" id="2840775"/>
    <lineage>
        <taxon>Bacteria</taxon>
        <taxon>Bacillati</taxon>
        <taxon>Bacillota</taxon>
        <taxon>Clostridia</taxon>
        <taxon>Eubacteriales</taxon>
        <taxon>Oscillospiraceae</taxon>
        <taxon>Oscillospiraceae incertae sedis</taxon>
        <taxon>Candidatus Egerieicola</taxon>
    </lineage>
</organism>
<dbReference type="Proteomes" id="UP000886749">
    <property type="component" value="Unassembled WGS sequence"/>
</dbReference>
<keyword evidence="6" id="KW-0804">Transcription</keyword>
<dbReference type="FunFam" id="2.10.260.10:FF:000001">
    <property type="entry name" value="Stage V sporulation protein T"/>
    <property type="match status" value="1"/>
</dbReference>
<dbReference type="PROSITE" id="PS51740">
    <property type="entry name" value="SPOVT_ABRB"/>
    <property type="match status" value="1"/>
</dbReference>
<dbReference type="Gene3D" id="3.30.450.40">
    <property type="match status" value="1"/>
</dbReference>
<evidence type="ECO:0000256" key="5">
    <source>
        <dbReference type="ARBA" id="ARBA00023159"/>
    </source>
</evidence>